<dbReference type="CDD" id="cd03467">
    <property type="entry name" value="Rieske"/>
    <property type="match status" value="1"/>
</dbReference>
<dbReference type="PANTHER" id="PTHR21496:SF23">
    <property type="entry name" value="3-PHENYLPROPIONATE_CINNAMIC ACID DIOXYGENASE FERREDOXIN SUBUNIT"/>
    <property type="match status" value="1"/>
</dbReference>
<sequence length="117" mass="13150">MNKHFAATEEEIKIAGKKIVTVKSMEIGIFYVGGRFYAWRNVCPHAGAPVCKGLINGTTLPTDVYEYEFGCEGQILRCPWHGWEFDLTDGHHLAADSKFKLRGYPIAVEEGNVYLIL</sequence>
<evidence type="ECO:0000256" key="2">
    <source>
        <dbReference type="ARBA" id="ARBA00022723"/>
    </source>
</evidence>
<proteinExistence type="predicted"/>
<evidence type="ECO:0000313" key="5">
    <source>
        <dbReference type="EMBL" id="BBH24552.1"/>
    </source>
</evidence>
<keyword evidence="6" id="KW-1185">Reference proteome</keyword>
<dbReference type="AlphaFoldDB" id="A0A3G9J1W6"/>
<name>A0A3G9J1W6_9BACL</name>
<dbReference type="RefSeq" id="WP_125664845.1">
    <property type="nucleotide sequence ID" value="NZ_AP019308.1"/>
</dbReference>
<dbReference type="PANTHER" id="PTHR21496">
    <property type="entry name" value="FERREDOXIN-RELATED"/>
    <property type="match status" value="1"/>
</dbReference>
<evidence type="ECO:0000256" key="4">
    <source>
        <dbReference type="ARBA" id="ARBA00023014"/>
    </source>
</evidence>
<protein>
    <submittedName>
        <fullName evidence="5">(2Fe-2S)-binding protein</fullName>
    </submittedName>
</protein>
<dbReference type="InterPro" id="IPR017941">
    <property type="entry name" value="Rieske_2Fe-2S"/>
</dbReference>
<dbReference type="InterPro" id="IPR036922">
    <property type="entry name" value="Rieske_2Fe-2S_sf"/>
</dbReference>
<dbReference type="SUPFAM" id="SSF50022">
    <property type="entry name" value="ISP domain"/>
    <property type="match status" value="1"/>
</dbReference>
<keyword evidence="4" id="KW-0411">Iron-sulfur</keyword>
<dbReference type="PROSITE" id="PS51296">
    <property type="entry name" value="RIESKE"/>
    <property type="match status" value="1"/>
</dbReference>
<dbReference type="Proteomes" id="UP000275368">
    <property type="component" value="Chromosome"/>
</dbReference>
<dbReference type="KEGG" id="pbk:Back11_58970"/>
<dbReference type="GO" id="GO:0004497">
    <property type="term" value="F:monooxygenase activity"/>
    <property type="evidence" value="ECO:0007669"/>
    <property type="project" value="UniProtKB-ARBA"/>
</dbReference>
<keyword evidence="3" id="KW-0408">Iron</keyword>
<evidence type="ECO:0000256" key="3">
    <source>
        <dbReference type="ARBA" id="ARBA00023004"/>
    </source>
</evidence>
<dbReference type="GO" id="GO:0016705">
    <property type="term" value="F:oxidoreductase activity, acting on paired donors, with incorporation or reduction of molecular oxygen"/>
    <property type="evidence" value="ECO:0007669"/>
    <property type="project" value="UniProtKB-ARBA"/>
</dbReference>
<gene>
    <name evidence="5" type="ORF">Back11_58970</name>
</gene>
<dbReference type="GO" id="GO:0051537">
    <property type="term" value="F:2 iron, 2 sulfur cluster binding"/>
    <property type="evidence" value="ECO:0007669"/>
    <property type="project" value="UniProtKB-KW"/>
</dbReference>
<dbReference type="Gene3D" id="2.102.10.10">
    <property type="entry name" value="Rieske [2Fe-2S] iron-sulphur domain"/>
    <property type="match status" value="1"/>
</dbReference>
<dbReference type="GO" id="GO:0046872">
    <property type="term" value="F:metal ion binding"/>
    <property type="evidence" value="ECO:0007669"/>
    <property type="project" value="UniProtKB-KW"/>
</dbReference>
<dbReference type="EMBL" id="AP019308">
    <property type="protein sequence ID" value="BBH24552.1"/>
    <property type="molecule type" value="Genomic_DNA"/>
</dbReference>
<dbReference type="Pfam" id="PF00355">
    <property type="entry name" value="Rieske"/>
    <property type="match status" value="1"/>
</dbReference>
<reference evidence="5 6" key="1">
    <citation type="submission" date="2018-11" db="EMBL/GenBank/DDBJ databases">
        <title>Complete genome sequence of Paenibacillus baekrokdamisoli strain KCTC 33723.</title>
        <authorList>
            <person name="Kang S.W."/>
            <person name="Lee K.C."/>
            <person name="Kim K.K."/>
            <person name="Kim J.S."/>
            <person name="Kim D.S."/>
            <person name="Ko S.H."/>
            <person name="Yang S.H."/>
            <person name="Lee J.S."/>
        </authorList>
    </citation>
    <scope>NUCLEOTIDE SEQUENCE [LARGE SCALE GENOMIC DNA]</scope>
    <source>
        <strain evidence="5 6">KCTC 33723</strain>
    </source>
</reference>
<organism evidence="5 6">
    <name type="scientific">Paenibacillus baekrokdamisoli</name>
    <dbReference type="NCBI Taxonomy" id="1712516"/>
    <lineage>
        <taxon>Bacteria</taxon>
        <taxon>Bacillati</taxon>
        <taxon>Bacillota</taxon>
        <taxon>Bacilli</taxon>
        <taxon>Bacillales</taxon>
        <taxon>Paenibacillaceae</taxon>
        <taxon>Paenibacillus</taxon>
    </lineage>
</organism>
<keyword evidence="1" id="KW-0001">2Fe-2S</keyword>
<evidence type="ECO:0000313" key="6">
    <source>
        <dbReference type="Proteomes" id="UP000275368"/>
    </source>
</evidence>
<accession>A0A3G9J1W6</accession>
<evidence type="ECO:0000256" key="1">
    <source>
        <dbReference type="ARBA" id="ARBA00022714"/>
    </source>
</evidence>
<dbReference type="OrthoDB" id="9795104at2"/>
<keyword evidence="2" id="KW-0479">Metal-binding</keyword>